<dbReference type="Proteomes" id="UP001519460">
    <property type="component" value="Unassembled WGS sequence"/>
</dbReference>
<proteinExistence type="predicted"/>
<keyword evidence="2" id="KW-1185">Reference proteome</keyword>
<evidence type="ECO:0000313" key="1">
    <source>
        <dbReference type="EMBL" id="KAK7478476.1"/>
    </source>
</evidence>
<comment type="caution">
    <text evidence="1">The sequence shown here is derived from an EMBL/GenBank/DDBJ whole genome shotgun (WGS) entry which is preliminary data.</text>
</comment>
<reference evidence="1 2" key="1">
    <citation type="journal article" date="2023" name="Sci. Data">
        <title>Genome assembly of the Korean intertidal mud-creeper Batillaria attramentaria.</title>
        <authorList>
            <person name="Patra A.K."/>
            <person name="Ho P.T."/>
            <person name="Jun S."/>
            <person name="Lee S.J."/>
            <person name="Kim Y."/>
            <person name="Won Y.J."/>
        </authorList>
    </citation>
    <scope>NUCLEOTIDE SEQUENCE [LARGE SCALE GENOMIC DNA]</scope>
    <source>
        <strain evidence="1">Wonlab-2016</strain>
    </source>
</reference>
<dbReference type="EMBL" id="JACVVK020000324">
    <property type="protein sequence ID" value="KAK7478476.1"/>
    <property type="molecule type" value="Genomic_DNA"/>
</dbReference>
<name>A0ABD0JTP2_9CAEN</name>
<protein>
    <submittedName>
        <fullName evidence="1">Uncharacterized protein</fullName>
    </submittedName>
</protein>
<accession>A0ABD0JTP2</accession>
<evidence type="ECO:0000313" key="2">
    <source>
        <dbReference type="Proteomes" id="UP001519460"/>
    </source>
</evidence>
<sequence>MKTGHDSVWLDFPNTVLVCRTQAGSHRCLTASPSLSYPILLHSSDRTGCGLWPIVPAGKPAIHSHGMATASLTDFTLIYISCCSLTDPASPAVALYVSLWSDTGLCWLVEHGHTLVFVRSTALDCGD</sequence>
<gene>
    <name evidence="1" type="ORF">BaRGS_00030235</name>
</gene>
<dbReference type="AlphaFoldDB" id="A0ABD0JTP2"/>
<organism evidence="1 2">
    <name type="scientific">Batillaria attramentaria</name>
    <dbReference type="NCBI Taxonomy" id="370345"/>
    <lineage>
        <taxon>Eukaryota</taxon>
        <taxon>Metazoa</taxon>
        <taxon>Spiralia</taxon>
        <taxon>Lophotrochozoa</taxon>
        <taxon>Mollusca</taxon>
        <taxon>Gastropoda</taxon>
        <taxon>Caenogastropoda</taxon>
        <taxon>Sorbeoconcha</taxon>
        <taxon>Cerithioidea</taxon>
        <taxon>Batillariidae</taxon>
        <taxon>Batillaria</taxon>
    </lineage>
</organism>